<dbReference type="Gene3D" id="3.40.50.2300">
    <property type="match status" value="2"/>
</dbReference>
<protein>
    <submittedName>
        <fullName evidence="5">Branched-chain amino acid ABC transporter substrate-binding protein</fullName>
    </submittedName>
</protein>
<dbReference type="PANTHER" id="PTHR47151">
    <property type="entry name" value="LEU/ILE/VAL-BINDING ABC TRANSPORTER SUBUNIT"/>
    <property type="match status" value="1"/>
</dbReference>
<evidence type="ECO:0000313" key="6">
    <source>
        <dbReference type="Proteomes" id="UP001257948"/>
    </source>
</evidence>
<dbReference type="InterPro" id="IPR028082">
    <property type="entry name" value="Peripla_BP_I"/>
</dbReference>
<dbReference type="Pfam" id="PF13458">
    <property type="entry name" value="Peripla_BP_6"/>
    <property type="match status" value="1"/>
</dbReference>
<dbReference type="InterPro" id="IPR028081">
    <property type="entry name" value="Leu-bd"/>
</dbReference>
<dbReference type="PROSITE" id="PS51257">
    <property type="entry name" value="PROKAR_LIPOPROTEIN"/>
    <property type="match status" value="1"/>
</dbReference>
<feature type="domain" description="Leucine-binding protein" evidence="4">
    <location>
        <begin position="46"/>
        <end position="399"/>
    </location>
</feature>
<feature type="signal peptide" evidence="3">
    <location>
        <begin position="1"/>
        <end position="21"/>
    </location>
</feature>
<feature type="chain" id="PRO_5045332011" evidence="3">
    <location>
        <begin position="22"/>
        <end position="418"/>
    </location>
</feature>
<evidence type="ECO:0000259" key="4">
    <source>
        <dbReference type="Pfam" id="PF13458"/>
    </source>
</evidence>
<evidence type="ECO:0000256" key="2">
    <source>
        <dbReference type="ARBA" id="ARBA00022729"/>
    </source>
</evidence>
<sequence length="418" mass="43305">MLRSSTSRTIRLLTLTAPVLAGSLLLTACGSRDEGAEGDTTSATTTVTIGFDAPLSKDLAAVGLGMKNSAELAVRKANKDKLVPGVTFKLAAKDDQATPNIGQQNAAAFVADESVIGVVGAYNSSVSAAMVSTLRDARMVEVSGANTAATLTQGADYKTDPKREYDNYFRTISTDAVAAPVMAEYFYKDLGIKKLATVDDKKTYGVGIVDNFTDAYKKLGGKVVIHQSINPDESDYAAVVNSVKSSGAQGVFYGGEYPQAGPLKKQLVAAGFDGPMGGGDALKDDQLVALAGGTAADGTCAHSDGAPIDTLDSAKSFIADYEAAGYSQPYGVFGAYVYDATTALIQAVAAAVEANDGKVGTVKDLRPEAVEAMQRVGFDGATGKVGFDEYGDSVNQVITVNCVKNGAWQDGVKVVTVK</sequence>
<dbReference type="CDD" id="cd06342">
    <property type="entry name" value="PBP1_ABC_LIVBP-like"/>
    <property type="match status" value="1"/>
</dbReference>
<reference evidence="6" key="1">
    <citation type="submission" date="2023-07" db="EMBL/GenBank/DDBJ databases">
        <title>Draft genome sequence of the endophytic actinobacterium Streptomyces justiciae WPN32, a potential antibiotic producer.</title>
        <authorList>
            <person name="Yasawong M."/>
            <person name="Pana W."/>
            <person name="Ganta P."/>
            <person name="Santapan N."/>
            <person name="Songngamsuk T."/>
            <person name="Phatcharaharikarn M."/>
            <person name="Kerdtoob S."/>
            <person name="Nantapong N."/>
        </authorList>
    </citation>
    <scope>NUCLEOTIDE SEQUENCE [LARGE SCALE GENOMIC DNA]</scope>
    <source>
        <strain evidence="6">WPN32</strain>
    </source>
</reference>
<dbReference type="Proteomes" id="UP001257948">
    <property type="component" value="Unassembled WGS sequence"/>
</dbReference>
<gene>
    <name evidence="5" type="ORF">RQC66_33270</name>
</gene>
<dbReference type="PANTHER" id="PTHR47151:SF2">
    <property type="entry name" value="AMINO ACID BINDING PROTEIN"/>
    <property type="match status" value="1"/>
</dbReference>
<evidence type="ECO:0000313" key="5">
    <source>
        <dbReference type="EMBL" id="MDT7845597.1"/>
    </source>
</evidence>
<organism evidence="5 6">
    <name type="scientific">Streptomyces justiciae</name>
    <dbReference type="NCBI Taxonomy" id="2780140"/>
    <lineage>
        <taxon>Bacteria</taxon>
        <taxon>Bacillati</taxon>
        <taxon>Actinomycetota</taxon>
        <taxon>Actinomycetes</taxon>
        <taxon>Kitasatosporales</taxon>
        <taxon>Streptomycetaceae</taxon>
        <taxon>Streptomyces</taxon>
    </lineage>
</organism>
<name>A0ABU3M266_9ACTN</name>
<dbReference type="EMBL" id="JAVTLL010000027">
    <property type="protein sequence ID" value="MDT7845597.1"/>
    <property type="molecule type" value="Genomic_DNA"/>
</dbReference>
<keyword evidence="6" id="KW-1185">Reference proteome</keyword>
<dbReference type="RefSeq" id="WP_314205765.1">
    <property type="nucleotide sequence ID" value="NZ_JAVTLL010000027.1"/>
</dbReference>
<dbReference type="SUPFAM" id="SSF53822">
    <property type="entry name" value="Periplasmic binding protein-like I"/>
    <property type="match status" value="1"/>
</dbReference>
<proteinExistence type="inferred from homology"/>
<evidence type="ECO:0000256" key="1">
    <source>
        <dbReference type="ARBA" id="ARBA00010062"/>
    </source>
</evidence>
<comment type="similarity">
    <text evidence="1">Belongs to the leucine-binding protein family.</text>
</comment>
<keyword evidence="2 3" id="KW-0732">Signal</keyword>
<comment type="caution">
    <text evidence="5">The sequence shown here is derived from an EMBL/GenBank/DDBJ whole genome shotgun (WGS) entry which is preliminary data.</text>
</comment>
<evidence type="ECO:0000256" key="3">
    <source>
        <dbReference type="SAM" id="SignalP"/>
    </source>
</evidence>
<accession>A0ABU3M266</accession>